<organism evidence="2 3">
    <name type="scientific">Arabidopsis thaliana</name>
    <name type="common">Mouse-ear cress</name>
    <dbReference type="NCBI Taxonomy" id="3702"/>
    <lineage>
        <taxon>Eukaryota</taxon>
        <taxon>Viridiplantae</taxon>
        <taxon>Streptophyta</taxon>
        <taxon>Embryophyta</taxon>
        <taxon>Tracheophyta</taxon>
        <taxon>Spermatophyta</taxon>
        <taxon>Magnoliopsida</taxon>
        <taxon>eudicotyledons</taxon>
        <taxon>Gunneridae</taxon>
        <taxon>Pentapetalae</taxon>
        <taxon>rosids</taxon>
        <taxon>malvids</taxon>
        <taxon>Brassicales</taxon>
        <taxon>Brassicaceae</taxon>
        <taxon>Camelineae</taxon>
        <taxon>Arabidopsis</taxon>
    </lineage>
</organism>
<dbReference type="ExpressionAtlas" id="A0A5S9YDS2">
    <property type="expression patterns" value="baseline and differential"/>
</dbReference>
<dbReference type="PANTHER" id="PTHR36403:SF1">
    <property type="entry name" value="PROTEIN COFACTOR ASSEMBLY OF COMPLEX C SUBUNIT B CCB2, CHLOROPLASTIC"/>
    <property type="match status" value="1"/>
</dbReference>
<dbReference type="Proteomes" id="UP000434276">
    <property type="component" value="Unassembled WGS sequence"/>
</dbReference>
<feature type="domain" description="F-box" evidence="1">
    <location>
        <begin position="18"/>
        <end position="64"/>
    </location>
</feature>
<protein>
    <recommendedName>
        <fullName evidence="1">F-box domain-containing protein</fullName>
    </recommendedName>
</protein>
<evidence type="ECO:0000313" key="2">
    <source>
        <dbReference type="EMBL" id="CAA0409249.1"/>
    </source>
</evidence>
<dbReference type="PROSITE" id="PS50181">
    <property type="entry name" value="FBOX"/>
    <property type="match status" value="1"/>
</dbReference>
<dbReference type="OrthoDB" id="514937at2759"/>
<dbReference type="EMBL" id="CACSHJ010000096">
    <property type="protein sequence ID" value="CAA0409249.1"/>
    <property type="molecule type" value="Genomic_DNA"/>
</dbReference>
<dbReference type="AlphaFoldDB" id="A0A5S9YDS2"/>
<dbReference type="PANTHER" id="PTHR36403">
    <property type="entry name" value="PROTEIN COFACTOR ASSEMBLY OF COMPLEX C SUBUNIT B CCB2, CHLOROPLASTIC"/>
    <property type="match status" value="1"/>
</dbReference>
<reference evidence="2 3" key="1">
    <citation type="submission" date="2019-12" db="EMBL/GenBank/DDBJ databases">
        <authorList>
            <person name="Jiao W.-B."/>
            <person name="Schneeberger K."/>
        </authorList>
    </citation>
    <scope>NUCLEOTIDE SEQUENCE [LARGE SCALE GENOMIC DNA]</scope>
    <source>
        <strain evidence="3">cv. C24</strain>
    </source>
</reference>
<evidence type="ECO:0000259" key="1">
    <source>
        <dbReference type="PROSITE" id="PS50181"/>
    </source>
</evidence>
<dbReference type="InterPro" id="IPR021325">
    <property type="entry name" value="CCB2/CCB4"/>
</dbReference>
<sequence>MGAASSSIVRSEPFAGKLCGLEDVPENCITAMFMYMEPPEICLLARVNKSFHRASRSDAVWEDKLPSNYKFLVRRILEDQQQVGVKDKLIYRKKEIYARLCRPNLFDTGTKEAWLDKRSGKVFLAISPKAMKITGIDDRRYWEHISSDESREVLREIINGGYRNYSTRRHLKEREMSIQICNFPFHPKFALQPRAQRSTRIFARTENDSPQSKTSDQQQQLNLSVLRFTFGIPGFDESYLPRWIGYGFGSLLLLNHFSASAPISESQMRSEALGLSLAAFSIALPYIGKFLKGSVVEQRSLPEEGEQVFVISSNIGDSLKEDLAWATYVLLRNTSTIAVLISVQGELCVRGYWNCPDQMSKAQLHDWFKKKVDEIGLADVKETLYFPQYAGSALSLDILPDGTRSLFVQPLVQNTNEPQKVNGFLLVASTAGYAYSDKDRAWIGAMAEKFRVIRLLNVMLLVDDYVALDDMSCS</sequence>
<dbReference type="SUPFAM" id="SSF81383">
    <property type="entry name" value="F-box domain"/>
    <property type="match status" value="1"/>
</dbReference>
<dbReference type="Pfam" id="PF11152">
    <property type="entry name" value="CCB2_CCB4"/>
    <property type="match status" value="1"/>
</dbReference>
<name>A0A5S9YDS2_ARATH</name>
<dbReference type="GO" id="GO:0010190">
    <property type="term" value="P:cytochrome b6f complex assembly"/>
    <property type="evidence" value="ECO:0007669"/>
    <property type="project" value="InterPro"/>
</dbReference>
<dbReference type="InterPro" id="IPR036047">
    <property type="entry name" value="F-box-like_dom_sf"/>
</dbReference>
<accession>A0A5S9YDS2</accession>
<proteinExistence type="predicted"/>
<dbReference type="CDD" id="cd22162">
    <property type="entry name" value="F-box_AtSKIP3-like"/>
    <property type="match status" value="1"/>
</dbReference>
<gene>
    <name evidence="2" type="ORF">C24_LOCUS25291</name>
</gene>
<dbReference type="InterPro" id="IPR001810">
    <property type="entry name" value="F-box_dom"/>
</dbReference>
<evidence type="ECO:0000313" key="3">
    <source>
        <dbReference type="Proteomes" id="UP000434276"/>
    </source>
</evidence>
<dbReference type="InterPro" id="IPR044970">
    <property type="entry name" value="CCB2"/>
</dbReference>